<name>A0A9D1YND0_9FIRM</name>
<dbReference type="InterPro" id="IPR023940">
    <property type="entry name" value="DHDPR_bac"/>
</dbReference>
<dbReference type="GO" id="GO:0016726">
    <property type="term" value="F:oxidoreductase activity, acting on CH or CH2 groups, NAD or NADP as acceptor"/>
    <property type="evidence" value="ECO:0007669"/>
    <property type="project" value="UniProtKB-UniRule"/>
</dbReference>
<dbReference type="GO" id="GO:0019877">
    <property type="term" value="P:diaminopimelate biosynthetic process"/>
    <property type="evidence" value="ECO:0007669"/>
    <property type="project" value="UniProtKB-UniRule"/>
</dbReference>
<evidence type="ECO:0000256" key="7">
    <source>
        <dbReference type="ARBA" id="ARBA00023027"/>
    </source>
</evidence>
<evidence type="ECO:0000256" key="10">
    <source>
        <dbReference type="NCBIfam" id="TIGR00036"/>
    </source>
</evidence>
<dbReference type="FunFam" id="3.30.360.10:FF:000009">
    <property type="entry name" value="4-hydroxy-tetrahydrodipicolinate reductase"/>
    <property type="match status" value="1"/>
</dbReference>
<dbReference type="GO" id="GO:0005829">
    <property type="term" value="C:cytosol"/>
    <property type="evidence" value="ECO:0007669"/>
    <property type="project" value="TreeGrafter"/>
</dbReference>
<comment type="pathway">
    <text evidence="9">Amino-acid biosynthesis; L-lysine biosynthesis via DAP pathway; (S)-tetrahydrodipicolinate from L-aspartate: step 4/4.</text>
</comment>
<keyword evidence="7 9" id="KW-0520">NAD</keyword>
<proteinExistence type="inferred from homology"/>
<dbReference type="PANTHER" id="PTHR20836">
    <property type="entry name" value="DIHYDRODIPICOLINATE REDUCTASE"/>
    <property type="match status" value="1"/>
</dbReference>
<dbReference type="GO" id="GO:0050661">
    <property type="term" value="F:NADP binding"/>
    <property type="evidence" value="ECO:0007669"/>
    <property type="project" value="UniProtKB-UniRule"/>
</dbReference>
<dbReference type="PIRSF" id="PIRSF000161">
    <property type="entry name" value="DHPR"/>
    <property type="match status" value="1"/>
</dbReference>
<comment type="catalytic activity">
    <reaction evidence="9">
        <text>(S)-2,3,4,5-tetrahydrodipicolinate + NAD(+) + H2O = (2S,4S)-4-hydroxy-2,3,4,5-tetrahydrodipicolinate + NADH + H(+)</text>
        <dbReference type="Rhea" id="RHEA:35323"/>
        <dbReference type="ChEBI" id="CHEBI:15377"/>
        <dbReference type="ChEBI" id="CHEBI:15378"/>
        <dbReference type="ChEBI" id="CHEBI:16845"/>
        <dbReference type="ChEBI" id="CHEBI:57540"/>
        <dbReference type="ChEBI" id="CHEBI:57945"/>
        <dbReference type="ChEBI" id="CHEBI:67139"/>
        <dbReference type="EC" id="1.17.1.8"/>
    </reaction>
</comment>
<evidence type="ECO:0000313" key="14">
    <source>
        <dbReference type="Proteomes" id="UP000824007"/>
    </source>
</evidence>
<dbReference type="AlphaFoldDB" id="A0A9D1YND0"/>
<keyword evidence="4 9" id="KW-0521">NADP</keyword>
<reference evidence="13" key="2">
    <citation type="submission" date="2021-04" db="EMBL/GenBank/DDBJ databases">
        <authorList>
            <person name="Gilroy R."/>
        </authorList>
    </citation>
    <scope>NUCLEOTIDE SEQUENCE</scope>
    <source>
        <strain evidence="13">ChiSxjej3B15-24422</strain>
    </source>
</reference>
<evidence type="ECO:0000259" key="12">
    <source>
        <dbReference type="Pfam" id="PF05173"/>
    </source>
</evidence>
<dbReference type="SUPFAM" id="SSF55347">
    <property type="entry name" value="Glyceraldehyde-3-phosphate dehydrogenase-like, C-terminal domain"/>
    <property type="match status" value="1"/>
</dbReference>
<comment type="caution">
    <text evidence="9">Was originally thought to be a dihydrodipicolinate reductase (DHDPR), catalyzing the conversion of dihydrodipicolinate to tetrahydrodipicolinate. However, it was shown in E.coli that the substrate of the enzymatic reaction is not dihydrodipicolinate (DHDP) but in fact (2S,4S)-4-hydroxy-2,3,4,5-tetrahydrodipicolinic acid (HTPA), the product released by the DapA-catalyzed reaction.</text>
</comment>
<accession>A0A9D1YND0</accession>
<keyword evidence="3 9" id="KW-0028">Amino-acid biosynthesis</keyword>
<comment type="function">
    <text evidence="9">Catalyzes the conversion of 4-hydroxy-tetrahydrodipicolinate (HTPA) to tetrahydrodipicolinate.</text>
</comment>
<evidence type="ECO:0000313" key="13">
    <source>
        <dbReference type="EMBL" id="HIY59924.1"/>
    </source>
</evidence>
<evidence type="ECO:0000256" key="9">
    <source>
        <dbReference type="HAMAP-Rule" id="MF_00102"/>
    </source>
</evidence>
<dbReference type="Gene3D" id="3.30.360.10">
    <property type="entry name" value="Dihydrodipicolinate Reductase, domain 2"/>
    <property type="match status" value="1"/>
</dbReference>
<keyword evidence="6 9" id="KW-0560">Oxidoreductase</keyword>
<evidence type="ECO:0000256" key="2">
    <source>
        <dbReference type="ARBA" id="ARBA00022490"/>
    </source>
</evidence>
<evidence type="ECO:0000256" key="8">
    <source>
        <dbReference type="ARBA" id="ARBA00023154"/>
    </source>
</evidence>
<feature type="domain" description="Dihydrodipicolinate reductase N-terminal" evidence="11">
    <location>
        <begin position="2"/>
        <end position="116"/>
    </location>
</feature>
<comment type="subunit">
    <text evidence="9">Homotetramer.</text>
</comment>
<evidence type="ECO:0000256" key="6">
    <source>
        <dbReference type="ARBA" id="ARBA00023002"/>
    </source>
</evidence>
<dbReference type="InterPro" id="IPR022664">
    <property type="entry name" value="DapB_N_CS"/>
</dbReference>
<dbReference type="Gene3D" id="3.40.50.720">
    <property type="entry name" value="NAD(P)-binding Rossmann-like Domain"/>
    <property type="match status" value="1"/>
</dbReference>
<dbReference type="GO" id="GO:0009089">
    <property type="term" value="P:lysine biosynthetic process via diaminopimelate"/>
    <property type="evidence" value="ECO:0007669"/>
    <property type="project" value="UniProtKB-UniRule"/>
</dbReference>
<sequence>MVKILIHGCGGHMGQVVSRMAKEDEQLQTVAGVDPFAGAGQEYPVYPSLKEYWEKATEKADVIVDFSTAKAADELLSFCGETKTPCVLCTTGLSEEQLALVQEVSGKTAVLRSANMSLGINLLENVLKKAAGVLAEAGFDIEIVEKHHNRKVDAPSGTALALADCINEELDGAYHYVYDRSARREKRDEKEIGISAVRGGTIVGDHDVIFAGEDEVVTFSHRAYSRNVFAKGALQAAKFLKDQPAGLYDMGDVIGG</sequence>
<evidence type="ECO:0000256" key="1">
    <source>
        <dbReference type="ARBA" id="ARBA00006642"/>
    </source>
</evidence>
<keyword evidence="5 9" id="KW-0220">Diaminopimelate biosynthesis</keyword>
<comment type="similarity">
    <text evidence="1 9">Belongs to the DapB family.</text>
</comment>
<dbReference type="CDD" id="cd02274">
    <property type="entry name" value="DHDPR_N"/>
    <property type="match status" value="1"/>
</dbReference>
<evidence type="ECO:0000259" key="11">
    <source>
        <dbReference type="Pfam" id="PF01113"/>
    </source>
</evidence>
<gene>
    <name evidence="9 13" type="primary">dapB</name>
    <name evidence="13" type="ORF">H9831_04480</name>
</gene>
<feature type="binding site" evidence="9">
    <location>
        <begin position="89"/>
        <end position="91"/>
    </location>
    <ligand>
        <name>NAD(+)</name>
        <dbReference type="ChEBI" id="CHEBI:57540"/>
    </ligand>
</feature>
<dbReference type="GO" id="GO:0008839">
    <property type="term" value="F:4-hydroxy-tetrahydrodipicolinate reductase"/>
    <property type="evidence" value="ECO:0007669"/>
    <property type="project" value="UniProtKB-UniRule"/>
</dbReference>
<dbReference type="SUPFAM" id="SSF51735">
    <property type="entry name" value="NAD(P)-binding Rossmann-fold domains"/>
    <property type="match status" value="1"/>
</dbReference>
<protein>
    <recommendedName>
        <fullName evidence="9 10">4-hydroxy-tetrahydrodipicolinate reductase</fullName>
        <shortName evidence="9">HTPA reductase</shortName>
        <ecNumber evidence="9 10">1.17.1.8</ecNumber>
    </recommendedName>
</protein>
<feature type="binding site" evidence="9">
    <location>
        <begin position="113"/>
        <end position="116"/>
    </location>
    <ligand>
        <name>NAD(+)</name>
        <dbReference type="ChEBI" id="CHEBI:57540"/>
    </ligand>
</feature>
<keyword evidence="2 9" id="KW-0963">Cytoplasm</keyword>
<dbReference type="Pfam" id="PF01113">
    <property type="entry name" value="DapB_N"/>
    <property type="match status" value="1"/>
</dbReference>
<feature type="active site" description="Proton donor" evidence="9">
    <location>
        <position position="151"/>
    </location>
</feature>
<dbReference type="InterPro" id="IPR036291">
    <property type="entry name" value="NAD(P)-bd_dom_sf"/>
</dbReference>
<dbReference type="Proteomes" id="UP000824007">
    <property type="component" value="Unassembled WGS sequence"/>
</dbReference>
<evidence type="ECO:0000256" key="4">
    <source>
        <dbReference type="ARBA" id="ARBA00022857"/>
    </source>
</evidence>
<evidence type="ECO:0000256" key="3">
    <source>
        <dbReference type="ARBA" id="ARBA00022605"/>
    </source>
</evidence>
<feature type="binding site" evidence="9">
    <location>
        <begin position="157"/>
        <end position="158"/>
    </location>
    <ligand>
        <name>(S)-2,3,4,5-tetrahydrodipicolinate</name>
        <dbReference type="ChEBI" id="CHEBI:16845"/>
    </ligand>
</feature>
<reference evidence="13" key="1">
    <citation type="journal article" date="2021" name="PeerJ">
        <title>Extensive microbial diversity within the chicken gut microbiome revealed by metagenomics and culture.</title>
        <authorList>
            <person name="Gilroy R."/>
            <person name="Ravi A."/>
            <person name="Getino M."/>
            <person name="Pursley I."/>
            <person name="Horton D.L."/>
            <person name="Alikhan N.F."/>
            <person name="Baker D."/>
            <person name="Gharbi K."/>
            <person name="Hall N."/>
            <person name="Watson M."/>
            <person name="Adriaenssens E.M."/>
            <person name="Foster-Nyarko E."/>
            <person name="Jarju S."/>
            <person name="Secka A."/>
            <person name="Antonio M."/>
            <person name="Oren A."/>
            <person name="Chaudhuri R.R."/>
            <person name="La Ragione R."/>
            <person name="Hildebrand F."/>
            <person name="Pallen M.J."/>
        </authorList>
    </citation>
    <scope>NUCLEOTIDE SEQUENCE</scope>
    <source>
        <strain evidence="13">ChiSxjej3B15-24422</strain>
    </source>
</reference>
<comment type="caution">
    <text evidence="13">The sequence shown here is derived from an EMBL/GenBank/DDBJ whole genome shotgun (WGS) entry which is preliminary data.</text>
</comment>
<comment type="subcellular location">
    <subcellularLocation>
        <location evidence="9">Cytoplasm</location>
    </subcellularLocation>
</comment>
<keyword evidence="8 9" id="KW-0457">Lysine biosynthesis</keyword>
<dbReference type="EC" id="1.17.1.8" evidence="9 10"/>
<dbReference type="GO" id="GO:0051287">
    <property type="term" value="F:NAD binding"/>
    <property type="evidence" value="ECO:0007669"/>
    <property type="project" value="UniProtKB-UniRule"/>
</dbReference>
<feature type="binding site" evidence="9">
    <location>
        <position position="148"/>
    </location>
    <ligand>
        <name>(S)-2,3,4,5-tetrahydrodipicolinate</name>
        <dbReference type="ChEBI" id="CHEBI:16845"/>
    </ligand>
</feature>
<feature type="active site" description="Proton donor/acceptor" evidence="9">
    <location>
        <position position="147"/>
    </location>
</feature>
<dbReference type="InterPro" id="IPR022663">
    <property type="entry name" value="DapB_C"/>
</dbReference>
<dbReference type="EMBL" id="DXDD01000057">
    <property type="protein sequence ID" value="HIY59924.1"/>
    <property type="molecule type" value="Genomic_DNA"/>
</dbReference>
<dbReference type="HAMAP" id="MF_00102">
    <property type="entry name" value="DapB"/>
    <property type="match status" value="1"/>
</dbReference>
<dbReference type="InterPro" id="IPR000846">
    <property type="entry name" value="DapB_N"/>
</dbReference>
<organism evidence="13 14">
    <name type="scientific">Candidatus Eisenbergiella pullistercoris</name>
    <dbReference type="NCBI Taxonomy" id="2838555"/>
    <lineage>
        <taxon>Bacteria</taxon>
        <taxon>Bacillati</taxon>
        <taxon>Bacillota</taxon>
        <taxon>Clostridia</taxon>
        <taxon>Lachnospirales</taxon>
        <taxon>Lachnospiraceae</taxon>
        <taxon>Eisenbergiella</taxon>
    </lineage>
</organism>
<feature type="binding site" evidence="9">
    <location>
        <position position="34"/>
    </location>
    <ligand>
        <name>NAD(+)</name>
        <dbReference type="ChEBI" id="CHEBI:57540"/>
    </ligand>
</feature>
<evidence type="ECO:0000256" key="5">
    <source>
        <dbReference type="ARBA" id="ARBA00022915"/>
    </source>
</evidence>
<dbReference type="PANTHER" id="PTHR20836:SF7">
    <property type="entry name" value="4-HYDROXY-TETRAHYDRODIPICOLINATE REDUCTASE"/>
    <property type="match status" value="1"/>
</dbReference>
<feature type="binding site" evidence="9">
    <location>
        <begin position="8"/>
        <end position="13"/>
    </location>
    <ligand>
        <name>NAD(+)</name>
        <dbReference type="ChEBI" id="CHEBI:57540"/>
    </ligand>
</feature>
<comment type="catalytic activity">
    <reaction evidence="9">
        <text>(S)-2,3,4,5-tetrahydrodipicolinate + NADP(+) + H2O = (2S,4S)-4-hydroxy-2,3,4,5-tetrahydrodipicolinate + NADPH + H(+)</text>
        <dbReference type="Rhea" id="RHEA:35331"/>
        <dbReference type="ChEBI" id="CHEBI:15377"/>
        <dbReference type="ChEBI" id="CHEBI:15378"/>
        <dbReference type="ChEBI" id="CHEBI:16845"/>
        <dbReference type="ChEBI" id="CHEBI:57783"/>
        <dbReference type="ChEBI" id="CHEBI:58349"/>
        <dbReference type="ChEBI" id="CHEBI:67139"/>
        <dbReference type="EC" id="1.17.1.8"/>
    </reaction>
</comment>
<dbReference type="Pfam" id="PF05173">
    <property type="entry name" value="DapB_C"/>
    <property type="match status" value="1"/>
</dbReference>
<dbReference type="NCBIfam" id="TIGR00036">
    <property type="entry name" value="dapB"/>
    <property type="match status" value="1"/>
</dbReference>
<comment type="caution">
    <text evidence="9">Lacks conserved residue(s) required for the propagation of feature annotation.</text>
</comment>
<dbReference type="PROSITE" id="PS01298">
    <property type="entry name" value="DAPB"/>
    <property type="match status" value="1"/>
</dbReference>
<feature type="domain" description="Dihydrodipicolinate reductase C-terminal" evidence="12">
    <location>
        <begin position="119"/>
        <end position="254"/>
    </location>
</feature>